<dbReference type="AlphaFoldDB" id="X5MMF8"/>
<dbReference type="OrthoDB" id="9791073at2"/>
<dbReference type="SUPFAM" id="SSF56784">
    <property type="entry name" value="HAD-like"/>
    <property type="match status" value="1"/>
</dbReference>
<dbReference type="GO" id="GO:0016791">
    <property type="term" value="F:phosphatase activity"/>
    <property type="evidence" value="ECO:0007669"/>
    <property type="project" value="TreeGrafter"/>
</dbReference>
<reference evidence="1 2" key="1">
    <citation type="journal article" date="2014" name="Front. Genet.">
        <title>Genome and metabolic network of "Candidatus Phaeomarinobacter ectocarpi" Ec32, a new candidate genus of Alphaproteobacteria frequently associated with brown algae.</title>
        <authorList>
            <person name="Dittami S.M."/>
            <person name="Barbeyron T."/>
            <person name="Boyen C."/>
            <person name="Cambefort J."/>
            <person name="Collet G."/>
            <person name="Delage L."/>
            <person name="Gobet A."/>
            <person name="Groisillier A."/>
            <person name="Leblanc C."/>
            <person name="Michel G."/>
            <person name="Scornet D."/>
            <person name="Siegel A."/>
            <person name="Tapia J.E."/>
            <person name="Tonon T."/>
        </authorList>
    </citation>
    <scope>NUCLEOTIDE SEQUENCE [LARGE SCALE GENOMIC DNA]</scope>
    <source>
        <strain evidence="1 2">Ec32</strain>
    </source>
</reference>
<dbReference type="Proteomes" id="UP000032160">
    <property type="component" value="Chromosome I"/>
</dbReference>
<accession>X5MMF8</accession>
<dbReference type="HOGENOM" id="CLU_043473_2_0_5"/>
<dbReference type="Pfam" id="PF13344">
    <property type="entry name" value="Hydrolase_6"/>
    <property type="match status" value="1"/>
</dbReference>
<proteinExistence type="predicted"/>
<organism evidence="1 2">
    <name type="scientific">Candidatus Phaeomarinibacter ectocarpi</name>
    <dbReference type="NCBI Taxonomy" id="1458461"/>
    <lineage>
        <taxon>Bacteria</taxon>
        <taxon>Pseudomonadati</taxon>
        <taxon>Pseudomonadota</taxon>
        <taxon>Alphaproteobacteria</taxon>
        <taxon>Hyphomicrobiales</taxon>
        <taxon>Parvibaculaceae</taxon>
        <taxon>Candidatus Phaeomarinibacter</taxon>
    </lineage>
</organism>
<protein>
    <submittedName>
        <fullName evidence="1">HAD superfamily protein involved in N-acetyl-glucosamine catabolism</fullName>
    </submittedName>
</protein>
<dbReference type="PANTHER" id="PTHR19288:SF90">
    <property type="entry name" value="OS08G0542600 PROTEIN"/>
    <property type="match status" value="1"/>
</dbReference>
<dbReference type="InterPro" id="IPR006356">
    <property type="entry name" value="HAD-SF_hydro_IIA_hyp3"/>
</dbReference>
<dbReference type="Pfam" id="PF13242">
    <property type="entry name" value="Hydrolase_like"/>
    <property type="match status" value="1"/>
</dbReference>
<dbReference type="NCBIfam" id="TIGR01460">
    <property type="entry name" value="HAD-SF-IIA"/>
    <property type="match status" value="1"/>
</dbReference>
<dbReference type="PANTHER" id="PTHR19288">
    <property type="entry name" value="4-NITROPHENYLPHOSPHATASE-RELATED"/>
    <property type="match status" value="1"/>
</dbReference>
<keyword evidence="2" id="KW-1185">Reference proteome</keyword>
<dbReference type="InterPro" id="IPR006357">
    <property type="entry name" value="HAD-SF_hydro_IIA"/>
</dbReference>
<dbReference type="GO" id="GO:0005737">
    <property type="term" value="C:cytoplasm"/>
    <property type="evidence" value="ECO:0007669"/>
    <property type="project" value="TreeGrafter"/>
</dbReference>
<gene>
    <name evidence="1" type="ORF">BN1012_Phect2162</name>
</gene>
<dbReference type="STRING" id="1458461.BN1012_Phect2162"/>
<dbReference type="Gene3D" id="3.40.50.1000">
    <property type="entry name" value="HAD superfamily/HAD-like"/>
    <property type="match status" value="2"/>
</dbReference>
<name>X5MMF8_9HYPH</name>
<sequence length="301" mass="32864">MSDTSPAPATSLIASLSDIASDYDAILCDVWGVIHNGQQPHHAACAALKKFRQEHGPVVLVSNAPRPAEGIPAQLAQIGVPEESWDAIVTSGDGTRMMVREGNYGPRCFHLGPDRGDHSLFEGMDITRSRDPEDEADFIICTGPWDDETETAEDYRDLFTGLIERKLPMICANPDLVVERGPRLITCAGSLAKLYEEMGGVAEYSGKPHPPIYRLAREMLATLDVKRDEGDWQRVLFIGDGLPTDIPGAKAQGMDALFVTAGIHASEFGDDADAPDEAMLQTVLAHRDLSPRYAIPRLTWK</sequence>
<dbReference type="InterPro" id="IPR036412">
    <property type="entry name" value="HAD-like_sf"/>
</dbReference>
<dbReference type="PATRIC" id="fig|1458461.3.peg.2167"/>
<dbReference type="EMBL" id="HG966617">
    <property type="protein sequence ID" value="CDO60375.1"/>
    <property type="molecule type" value="Genomic_DNA"/>
</dbReference>
<dbReference type="InterPro" id="IPR023214">
    <property type="entry name" value="HAD_sf"/>
</dbReference>
<dbReference type="NCBIfam" id="TIGR01459">
    <property type="entry name" value="HAD-SF-IIA-hyp4"/>
    <property type="match status" value="1"/>
</dbReference>
<dbReference type="CDD" id="cd07525">
    <property type="entry name" value="HAD_like"/>
    <property type="match status" value="1"/>
</dbReference>
<dbReference type="RefSeq" id="WP_043948443.1">
    <property type="nucleotide sequence ID" value="NZ_HG966617.1"/>
</dbReference>
<evidence type="ECO:0000313" key="1">
    <source>
        <dbReference type="EMBL" id="CDO60375.1"/>
    </source>
</evidence>
<evidence type="ECO:0000313" key="2">
    <source>
        <dbReference type="Proteomes" id="UP000032160"/>
    </source>
</evidence>
<dbReference type="KEGG" id="pect:BN1012_Phect2162"/>